<dbReference type="GeneID" id="84593294"/>
<accession>A0AAJ8E0A1</accession>
<dbReference type="KEGG" id="ang:An16g00330"/>
<dbReference type="AlphaFoldDB" id="A0AAJ8E0A1"/>
<reference evidence="1" key="1">
    <citation type="submission" date="2025-02" db="EMBL/GenBank/DDBJ databases">
        <authorList>
            <consortium name="NCBI Genome Project"/>
        </authorList>
    </citation>
    <scope>NUCLEOTIDE SEQUENCE</scope>
</reference>
<dbReference type="RefSeq" id="XP_059602673.1">
    <property type="nucleotide sequence ID" value="XM_059744864.1"/>
</dbReference>
<gene>
    <name evidence="1" type="ORF">An16g00330</name>
</gene>
<organism evidence="1">
    <name type="scientific">Aspergillus niger</name>
    <dbReference type="NCBI Taxonomy" id="5061"/>
    <lineage>
        <taxon>Eukaryota</taxon>
        <taxon>Fungi</taxon>
        <taxon>Dikarya</taxon>
        <taxon>Ascomycota</taxon>
        <taxon>Pezizomycotina</taxon>
        <taxon>Eurotiomycetes</taxon>
        <taxon>Eurotiomycetidae</taxon>
        <taxon>Eurotiales</taxon>
        <taxon>Aspergillaceae</taxon>
        <taxon>Aspergillus</taxon>
        <taxon>Aspergillus subgen. Circumdati</taxon>
    </lineage>
</organism>
<proteinExistence type="predicted"/>
<protein>
    <submittedName>
        <fullName evidence="1">Uncharacterized protein</fullName>
    </submittedName>
</protein>
<dbReference type="VEuPathDB" id="FungiDB:An16g00330"/>
<name>A0AAJ8E0A1_ASPNG</name>
<sequence length="125" mass="13181">MVLPTKRASWSDGHVGEAASVMVAVGGQTSRLAIDNRLGDGTLETAMTLLEPPARMVAGRAVVEDDLVIDERQEVQAGTARAKVGGEGTNVMADKCHSLHLRWTNGSGALLALRPAEDSNFRGQS</sequence>
<reference evidence="1" key="2">
    <citation type="submission" date="2025-08" db="UniProtKB">
        <authorList>
            <consortium name="RefSeq"/>
        </authorList>
    </citation>
    <scope>IDENTIFICATION</scope>
</reference>
<evidence type="ECO:0000313" key="1">
    <source>
        <dbReference type="RefSeq" id="XP_059602673.1"/>
    </source>
</evidence>